<evidence type="ECO:0000256" key="10">
    <source>
        <dbReference type="ARBA" id="ARBA00023049"/>
    </source>
</evidence>
<evidence type="ECO:0000256" key="7">
    <source>
        <dbReference type="ARBA" id="ARBA00022729"/>
    </source>
</evidence>
<dbReference type="CDD" id="cd14789">
    <property type="entry name" value="Tiki"/>
    <property type="match status" value="1"/>
</dbReference>
<evidence type="ECO:0000256" key="3">
    <source>
        <dbReference type="ARBA" id="ARBA00004479"/>
    </source>
</evidence>
<keyword evidence="4" id="KW-0645">Protease</keyword>
<evidence type="ECO:0000256" key="11">
    <source>
        <dbReference type="ARBA" id="ARBA00023136"/>
    </source>
</evidence>
<evidence type="ECO:0000313" key="14">
    <source>
        <dbReference type="Proteomes" id="UP000765802"/>
    </source>
</evidence>
<evidence type="ECO:0000256" key="9">
    <source>
        <dbReference type="ARBA" id="ARBA00022989"/>
    </source>
</evidence>
<dbReference type="InterPro" id="IPR002816">
    <property type="entry name" value="TraB/PrgY/GumN_fam"/>
</dbReference>
<keyword evidence="9" id="KW-1133">Transmembrane helix</keyword>
<keyword evidence="10" id="KW-0482">Metalloprotease</keyword>
<proteinExistence type="predicted"/>
<dbReference type="PANTHER" id="PTHR31120">
    <property type="entry name" value="METALLOPROTEASE TIKI"/>
    <property type="match status" value="1"/>
</dbReference>
<keyword evidence="5" id="KW-0812">Transmembrane</keyword>
<gene>
    <name evidence="13" type="ORF">BC349_06640</name>
</gene>
<evidence type="ECO:0000256" key="5">
    <source>
        <dbReference type="ARBA" id="ARBA00022692"/>
    </source>
</evidence>
<evidence type="ECO:0000256" key="6">
    <source>
        <dbReference type="ARBA" id="ARBA00022723"/>
    </source>
</evidence>
<sequence length="1150" mass="130919">MPVRRTVLILVLLVLLQPLFLQAQEPIANTMLWRITGKNLSAPSYLFGTMHLQDRRLFQFGDSVYAGIRNTQGFAAELDLEQLGNAVIESMMQERENGKGQLLSEMLSAEQKKKYAAALEKKFRKKYDRITYGELKSRSDGWMYSLKKKDDMSTFMDAWLFDFARREGKWVGGLEDMEDQMSIARSNLATQIEQVLQPEKEKQQFLDKFIRIYADGKLSQLNDIVQETSGYLGAYKINQRNFKMAQRIDSLSAIRTGFYAVGAAHLPGDSGVIKLLRKQGYQVEPVYSTARLDPDKQLPAERLLDWQKVQDPDSSYSVWMPGKPSLLNKIENLQAAQIYFDFFTMSAYFTATVDLPGVSENQIDSIASSLGKMYKEKGKLLADSVRKFSEFSARYIQMVVAEGKGFMTIHSMPGKMVMNMIFSQDKNLAEGKDAERFFSSMTINRRETAKGIREWRYNREEQSLISFEVPVELKREVSLSDSVWKELSFSGLDVLKQIYYMVKVYESQPGYFSSLDSGYFENVISQAVANGDSRLISRRNFKMDGFPAAEALLGMRVDGDTVHSHFSLLNRGNRRYLFVSSYAPGDSRKEDAQRFLHSVRLLPYREPRNKVVQITAANFTTSSPALFVADGVALENGNRKFMMYDSVSAVSAHVDIEPLSKYYWSESDSSFLREQTQLYVTSEDSLLTYKTSRSNGKMVADAVIRHGETHNLKRVRLFANGDTVYAMYAFLPAEIMNSQSYRELFDGFRVIGEVKKHSYTESKARLLLADLLLPDSIIFSEASEALSRVHFGKEDIPFLQKAILYPYADFSPNRYCTHDELIQVLLDARDPSTTGFIPGAFLSLKERNSELQYPLLSVLTRTQTRESFETLKALLKKGLPTSGYANILNPSITDSLELTGILLPELLDYCSDSLFVRMMPDVLLKLYDSAKISRAQLDSVLPYMLALGKNYADSMKADTAYFPNGFNRFCNLLALYNDKASLNMLRGFAESSNIDVVNAVVTAMLARKLVPDESWRLRLAKDDYYRMHLYQDLMEKDKLSLFPNSYARQPQLAASHLFNTIWEDYDIRTVTFLSEQKHLIDGENKRFYLFRVVVGNGDEQMNVLGVAGPYEPSGKVSNSIGSLTGLHTEAVLEEKKVLEQFRDFLNQSQQ</sequence>
<evidence type="ECO:0000256" key="8">
    <source>
        <dbReference type="ARBA" id="ARBA00022801"/>
    </source>
</evidence>
<evidence type="ECO:0000256" key="12">
    <source>
        <dbReference type="ARBA" id="ARBA00023180"/>
    </source>
</evidence>
<protein>
    <recommendedName>
        <fullName evidence="15">TraB/GumN family protein</fullName>
    </recommendedName>
</protein>
<keyword evidence="8" id="KW-0378">Hydrolase</keyword>
<evidence type="ECO:0008006" key="15">
    <source>
        <dbReference type="Google" id="ProtNLM"/>
    </source>
</evidence>
<comment type="cofactor">
    <cofactor evidence="1">
        <name>Mn(2+)</name>
        <dbReference type="ChEBI" id="CHEBI:29035"/>
    </cofactor>
</comment>
<keyword evidence="6" id="KW-0479">Metal-binding</keyword>
<name>A0ABR7M6H3_9BACT</name>
<dbReference type="EMBL" id="MBUA01000001">
    <property type="protein sequence ID" value="MBC6490636.1"/>
    <property type="molecule type" value="Genomic_DNA"/>
</dbReference>
<comment type="caution">
    <text evidence="13">The sequence shown here is derived from an EMBL/GenBank/DDBJ whole genome shotgun (WGS) entry which is preliminary data.</text>
</comment>
<reference evidence="13 14" key="1">
    <citation type="submission" date="2016-07" db="EMBL/GenBank/DDBJ databases">
        <title>Genome analysis of Flavihumibacter stibioxidans YS-17.</title>
        <authorList>
            <person name="Shi K."/>
            <person name="Han Y."/>
            <person name="Wang G."/>
        </authorList>
    </citation>
    <scope>NUCLEOTIDE SEQUENCE [LARGE SCALE GENOMIC DNA]</scope>
    <source>
        <strain evidence="13 14">YS-17</strain>
    </source>
</reference>
<dbReference type="Pfam" id="PF01963">
    <property type="entry name" value="TraB_PrgY_gumN"/>
    <property type="match status" value="1"/>
</dbReference>
<evidence type="ECO:0000256" key="1">
    <source>
        <dbReference type="ARBA" id="ARBA00001936"/>
    </source>
</evidence>
<evidence type="ECO:0000256" key="2">
    <source>
        <dbReference type="ARBA" id="ARBA00001941"/>
    </source>
</evidence>
<keyword evidence="12" id="KW-0325">Glycoprotein</keyword>
<dbReference type="PANTHER" id="PTHR31120:SF6">
    <property type="entry name" value="METALLOPROTEASE TIKI HOMOLOG"/>
    <property type="match status" value="1"/>
</dbReference>
<dbReference type="RefSeq" id="WP_187255924.1">
    <property type="nucleotide sequence ID" value="NZ_JBHULF010000006.1"/>
</dbReference>
<comment type="subcellular location">
    <subcellularLocation>
        <location evidence="3">Membrane</location>
        <topology evidence="3">Single-pass type I membrane protein</topology>
    </subcellularLocation>
</comment>
<keyword evidence="7" id="KW-0732">Signal</keyword>
<keyword evidence="11" id="KW-0472">Membrane</keyword>
<dbReference type="InterPro" id="IPR040230">
    <property type="entry name" value="TIKI1/2-like"/>
</dbReference>
<dbReference type="Proteomes" id="UP000765802">
    <property type="component" value="Unassembled WGS sequence"/>
</dbReference>
<accession>A0ABR7M6H3</accession>
<comment type="cofactor">
    <cofactor evidence="2">
        <name>Co(2+)</name>
        <dbReference type="ChEBI" id="CHEBI:48828"/>
    </cofactor>
</comment>
<evidence type="ECO:0000313" key="13">
    <source>
        <dbReference type="EMBL" id="MBC6490636.1"/>
    </source>
</evidence>
<evidence type="ECO:0000256" key="4">
    <source>
        <dbReference type="ARBA" id="ARBA00022670"/>
    </source>
</evidence>
<organism evidence="13 14">
    <name type="scientific">Flavihumibacter stibioxidans</name>
    <dbReference type="NCBI Taxonomy" id="1834163"/>
    <lineage>
        <taxon>Bacteria</taxon>
        <taxon>Pseudomonadati</taxon>
        <taxon>Bacteroidota</taxon>
        <taxon>Chitinophagia</taxon>
        <taxon>Chitinophagales</taxon>
        <taxon>Chitinophagaceae</taxon>
        <taxon>Flavihumibacter</taxon>
    </lineage>
</organism>
<keyword evidence="14" id="KW-1185">Reference proteome</keyword>